<reference evidence="6 7" key="1">
    <citation type="submission" date="2015-09" db="EMBL/GenBank/DDBJ databases">
        <authorList>
            <consortium name="Pathogen Informatics"/>
        </authorList>
    </citation>
    <scope>NUCLEOTIDE SEQUENCE [LARGE SCALE GENOMIC DNA]</scope>
    <source>
        <strain evidence="6 7">2789STDY5608850</strain>
    </source>
</reference>
<dbReference type="SMART" id="SM00850">
    <property type="entry name" value="LytTR"/>
    <property type="match status" value="1"/>
</dbReference>
<sequence>MLQLGICDDDKHMLTYLTKLCSGILPEAGIEAFYNGMDLLSSSTEFDIILMDISMGKMNGLETIKQLRSRTPSRTPHRPAVIFITAYDDYVFDAFDLFAFQYLLKPLDEEKFEKILKMAAAECEEHTDEKALFFHTKTDHIRVCPSQIFYVESNLRKVVIHTEKEAFEIYATMNDLEKHLGSRFYRCHRGFLVNLEKINSYNRQTIGLTDGSSLLLSKTRYSEFVDTYMHFLKRGEQ</sequence>
<accession>A0A174KW23</accession>
<evidence type="ECO:0000259" key="4">
    <source>
        <dbReference type="PROSITE" id="PS50110"/>
    </source>
</evidence>
<evidence type="ECO:0000256" key="1">
    <source>
        <dbReference type="ARBA" id="ARBA00018672"/>
    </source>
</evidence>
<dbReference type="SMART" id="SM00448">
    <property type="entry name" value="REC"/>
    <property type="match status" value="1"/>
</dbReference>
<dbReference type="GO" id="GO:0003677">
    <property type="term" value="F:DNA binding"/>
    <property type="evidence" value="ECO:0007669"/>
    <property type="project" value="InterPro"/>
</dbReference>
<dbReference type="PROSITE" id="PS50930">
    <property type="entry name" value="HTH_LYTTR"/>
    <property type="match status" value="1"/>
</dbReference>
<dbReference type="AlphaFoldDB" id="A0A174KW23"/>
<protein>
    <recommendedName>
        <fullName evidence="1">Stage 0 sporulation protein A homolog</fullName>
    </recommendedName>
</protein>
<dbReference type="Proteomes" id="UP000095651">
    <property type="component" value="Unassembled WGS sequence"/>
</dbReference>
<gene>
    <name evidence="6" type="primary">yehT_6</name>
    <name evidence="6" type="ORF">ERS852407_05164</name>
</gene>
<feature type="domain" description="Response regulatory" evidence="4">
    <location>
        <begin position="3"/>
        <end position="120"/>
    </location>
</feature>
<dbReference type="PROSITE" id="PS50110">
    <property type="entry name" value="RESPONSE_REGULATORY"/>
    <property type="match status" value="1"/>
</dbReference>
<dbReference type="InterPro" id="IPR011006">
    <property type="entry name" value="CheY-like_superfamily"/>
</dbReference>
<dbReference type="Gene3D" id="3.40.50.2300">
    <property type="match status" value="1"/>
</dbReference>
<name>A0A174KW23_9FIRM</name>
<dbReference type="PANTHER" id="PTHR37299:SF1">
    <property type="entry name" value="STAGE 0 SPORULATION PROTEIN A HOMOLOG"/>
    <property type="match status" value="1"/>
</dbReference>
<dbReference type="Pfam" id="PF00072">
    <property type="entry name" value="Response_reg"/>
    <property type="match status" value="1"/>
</dbReference>
<evidence type="ECO:0000259" key="5">
    <source>
        <dbReference type="PROSITE" id="PS50930"/>
    </source>
</evidence>
<dbReference type="PANTHER" id="PTHR37299">
    <property type="entry name" value="TRANSCRIPTIONAL REGULATOR-RELATED"/>
    <property type="match status" value="1"/>
</dbReference>
<dbReference type="SUPFAM" id="SSF52172">
    <property type="entry name" value="CheY-like"/>
    <property type="match status" value="1"/>
</dbReference>
<feature type="domain" description="HTH LytTR-type" evidence="5">
    <location>
        <begin position="145"/>
        <end position="230"/>
    </location>
</feature>
<dbReference type="InterPro" id="IPR007492">
    <property type="entry name" value="LytTR_DNA-bd_dom"/>
</dbReference>
<proteinExistence type="predicted"/>
<evidence type="ECO:0000256" key="3">
    <source>
        <dbReference type="PROSITE-ProRule" id="PRU00169"/>
    </source>
</evidence>
<dbReference type="Pfam" id="PF04397">
    <property type="entry name" value="LytTR"/>
    <property type="match status" value="1"/>
</dbReference>
<dbReference type="RefSeq" id="WP_055659531.1">
    <property type="nucleotide sequence ID" value="NZ_CABIXC010000019.1"/>
</dbReference>
<dbReference type="Gene3D" id="2.40.50.1020">
    <property type="entry name" value="LytTr DNA-binding domain"/>
    <property type="match status" value="1"/>
</dbReference>
<dbReference type="InterPro" id="IPR046947">
    <property type="entry name" value="LytR-like"/>
</dbReference>
<organism evidence="6 7">
    <name type="scientific">Hungatella hathewayi</name>
    <dbReference type="NCBI Taxonomy" id="154046"/>
    <lineage>
        <taxon>Bacteria</taxon>
        <taxon>Bacillati</taxon>
        <taxon>Bacillota</taxon>
        <taxon>Clostridia</taxon>
        <taxon>Lachnospirales</taxon>
        <taxon>Lachnospiraceae</taxon>
        <taxon>Hungatella</taxon>
    </lineage>
</organism>
<keyword evidence="3" id="KW-0597">Phosphoprotein</keyword>
<dbReference type="GO" id="GO:0000156">
    <property type="term" value="F:phosphorelay response regulator activity"/>
    <property type="evidence" value="ECO:0007669"/>
    <property type="project" value="InterPro"/>
</dbReference>
<evidence type="ECO:0000313" key="6">
    <source>
        <dbReference type="EMBL" id="CUP16202.1"/>
    </source>
</evidence>
<dbReference type="InterPro" id="IPR001789">
    <property type="entry name" value="Sig_transdc_resp-reg_receiver"/>
</dbReference>
<dbReference type="EMBL" id="CYZE01000019">
    <property type="protein sequence ID" value="CUP16202.1"/>
    <property type="molecule type" value="Genomic_DNA"/>
</dbReference>
<feature type="modified residue" description="4-aspartylphosphate" evidence="3">
    <location>
        <position position="52"/>
    </location>
</feature>
<evidence type="ECO:0000256" key="2">
    <source>
        <dbReference type="ARBA" id="ARBA00024867"/>
    </source>
</evidence>
<comment type="function">
    <text evidence="2">May play the central regulatory role in sporulation. It may be an element of the effector pathway responsible for the activation of sporulation genes in response to nutritional stress. Spo0A may act in concert with spo0H (a sigma factor) to control the expression of some genes that are critical to the sporulation process.</text>
</comment>
<evidence type="ECO:0000313" key="7">
    <source>
        <dbReference type="Proteomes" id="UP000095651"/>
    </source>
</evidence>